<protein>
    <recommendedName>
        <fullName evidence="9">Olfactory receptor</fullName>
    </recommendedName>
</protein>
<evidence type="ECO:0000256" key="8">
    <source>
        <dbReference type="RuleBase" id="RU000688"/>
    </source>
</evidence>
<keyword evidence="12" id="KW-1185">Reference proteome</keyword>
<dbReference type="PRINTS" id="PR00237">
    <property type="entry name" value="GPCRRHODOPSN"/>
</dbReference>
<keyword evidence="6 8" id="KW-0675">Receptor</keyword>
<keyword evidence="9" id="KW-1003">Cell membrane</keyword>
<dbReference type="PROSITE" id="PS50262">
    <property type="entry name" value="G_PROTEIN_RECEP_F1_2"/>
    <property type="match status" value="1"/>
</dbReference>
<evidence type="ECO:0000256" key="5">
    <source>
        <dbReference type="ARBA" id="ARBA00023136"/>
    </source>
</evidence>
<evidence type="ECO:0000256" key="2">
    <source>
        <dbReference type="ARBA" id="ARBA00022692"/>
    </source>
</evidence>
<dbReference type="GeneTree" id="ENSGT01150000286921"/>
<dbReference type="InterPro" id="IPR000725">
    <property type="entry name" value="Olfact_rcpt"/>
</dbReference>
<dbReference type="Proteomes" id="UP000472272">
    <property type="component" value="Chromosome 1"/>
</dbReference>
<evidence type="ECO:0000313" key="12">
    <source>
        <dbReference type="Proteomes" id="UP000472272"/>
    </source>
</evidence>
<evidence type="ECO:0000256" key="3">
    <source>
        <dbReference type="ARBA" id="ARBA00022989"/>
    </source>
</evidence>
<dbReference type="InterPro" id="IPR017452">
    <property type="entry name" value="GPCR_Rhodpsn_7TM"/>
</dbReference>
<dbReference type="AlphaFoldDB" id="A0A670ITD6"/>
<evidence type="ECO:0000256" key="6">
    <source>
        <dbReference type="ARBA" id="ARBA00023170"/>
    </source>
</evidence>
<keyword evidence="9" id="KW-0552">Olfaction</keyword>
<evidence type="ECO:0000259" key="10">
    <source>
        <dbReference type="PROSITE" id="PS50262"/>
    </source>
</evidence>
<keyword evidence="3 9" id="KW-1133">Transmembrane helix</keyword>
<feature type="transmembrane region" description="Helical" evidence="9">
    <location>
        <begin position="26"/>
        <end position="51"/>
    </location>
</feature>
<evidence type="ECO:0000313" key="11">
    <source>
        <dbReference type="Ensembl" id="ENSPMRP00000015418.1"/>
    </source>
</evidence>
<keyword evidence="4 8" id="KW-0297">G-protein coupled receptor</keyword>
<feature type="transmembrane region" description="Helical" evidence="9">
    <location>
        <begin position="181"/>
        <end position="209"/>
    </location>
</feature>
<accession>A0A670ITD6</accession>
<dbReference type="GO" id="GO:0005886">
    <property type="term" value="C:plasma membrane"/>
    <property type="evidence" value="ECO:0007669"/>
    <property type="project" value="UniProtKB-SubCell"/>
</dbReference>
<reference evidence="11" key="3">
    <citation type="submission" date="2025-09" db="UniProtKB">
        <authorList>
            <consortium name="Ensembl"/>
        </authorList>
    </citation>
    <scope>IDENTIFICATION</scope>
</reference>
<keyword evidence="2 8" id="KW-0812">Transmembrane</keyword>
<reference evidence="11" key="2">
    <citation type="submission" date="2025-08" db="UniProtKB">
        <authorList>
            <consortium name="Ensembl"/>
        </authorList>
    </citation>
    <scope>IDENTIFICATION</scope>
</reference>
<dbReference type="PANTHER" id="PTHR48018">
    <property type="entry name" value="OLFACTORY RECEPTOR"/>
    <property type="match status" value="1"/>
</dbReference>
<dbReference type="OMA" id="RRVCICF"/>
<dbReference type="CDD" id="cd15230">
    <property type="entry name" value="7tmA_OR5-like"/>
    <property type="match status" value="1"/>
</dbReference>
<organism evidence="11 12">
    <name type="scientific">Podarcis muralis</name>
    <name type="common">Wall lizard</name>
    <name type="synonym">Lacerta muralis</name>
    <dbReference type="NCBI Taxonomy" id="64176"/>
    <lineage>
        <taxon>Eukaryota</taxon>
        <taxon>Metazoa</taxon>
        <taxon>Chordata</taxon>
        <taxon>Craniata</taxon>
        <taxon>Vertebrata</taxon>
        <taxon>Euteleostomi</taxon>
        <taxon>Lepidosauria</taxon>
        <taxon>Squamata</taxon>
        <taxon>Bifurcata</taxon>
        <taxon>Unidentata</taxon>
        <taxon>Episquamata</taxon>
        <taxon>Laterata</taxon>
        <taxon>Lacertibaenia</taxon>
        <taxon>Lacertidae</taxon>
        <taxon>Podarcis</taxon>
    </lineage>
</organism>
<sequence length="298" mass="33538">MAKGNFTAVTEFILLGFTDRQEIKTILFVLFLAIFLATLVGNFGIITLIWISPSLHSPMYFFLNNLAFLDLKRKSISFAGCIVQMFLFAAFADAECLLLAAMAYDRYMAISNPLLYPLFMSRKVCICLVVGSYLTGSMTSLVHTCLTFHLSFCGSNVINHFFCDIPPLLALSCSNTHFNEILLFALCGFIQMSTFVLIIISYACILCTILRMPSTDGRLKAFSTCTSHLTAVALFYGTLLFMYLRPSSSYAMDTDKIISVFYTVVFPMVNPLIYCLRNKEVKDALKRTLERHVMSFSQ</sequence>
<dbReference type="GO" id="GO:0004930">
    <property type="term" value="F:G protein-coupled receptor activity"/>
    <property type="evidence" value="ECO:0007669"/>
    <property type="project" value="UniProtKB-KW"/>
</dbReference>
<evidence type="ECO:0000256" key="7">
    <source>
        <dbReference type="ARBA" id="ARBA00023224"/>
    </source>
</evidence>
<dbReference type="Ensembl" id="ENSPMRT00000016467.1">
    <property type="protein sequence ID" value="ENSPMRP00000015418.1"/>
    <property type="gene ID" value="ENSPMRG00000010275.1"/>
</dbReference>
<dbReference type="SUPFAM" id="SSF81321">
    <property type="entry name" value="Family A G protein-coupled receptor-like"/>
    <property type="match status" value="1"/>
</dbReference>
<keyword evidence="5 9" id="KW-0472">Membrane</keyword>
<proteinExistence type="inferred from homology"/>
<evidence type="ECO:0000256" key="9">
    <source>
        <dbReference type="RuleBase" id="RU363047"/>
    </source>
</evidence>
<feature type="transmembrane region" description="Helical" evidence="9">
    <location>
        <begin position="76"/>
        <end position="102"/>
    </location>
</feature>
<evidence type="ECO:0000256" key="4">
    <source>
        <dbReference type="ARBA" id="ARBA00023040"/>
    </source>
</evidence>
<evidence type="ECO:0000256" key="1">
    <source>
        <dbReference type="ARBA" id="ARBA00004141"/>
    </source>
</evidence>
<dbReference type="GO" id="GO:0004984">
    <property type="term" value="F:olfactory receptor activity"/>
    <property type="evidence" value="ECO:0007669"/>
    <property type="project" value="InterPro"/>
</dbReference>
<comment type="similarity">
    <text evidence="8">Belongs to the G-protein coupled receptor 1 family.</text>
</comment>
<feature type="transmembrane region" description="Helical" evidence="9">
    <location>
        <begin position="221"/>
        <end position="244"/>
    </location>
</feature>
<feature type="domain" description="G-protein coupled receptors family 1 profile" evidence="10">
    <location>
        <begin position="41"/>
        <end position="274"/>
    </location>
</feature>
<dbReference type="FunFam" id="1.20.1070.10:FF:000003">
    <property type="entry name" value="Olfactory receptor"/>
    <property type="match status" value="1"/>
</dbReference>
<keyword evidence="9" id="KW-0716">Sensory transduction</keyword>
<dbReference type="Gene3D" id="1.20.1070.10">
    <property type="entry name" value="Rhodopsin 7-helix transmembrane proteins"/>
    <property type="match status" value="1"/>
</dbReference>
<comment type="subcellular location">
    <subcellularLocation>
        <location evidence="9">Cell membrane</location>
        <topology evidence="9">Multi-pass membrane protein</topology>
    </subcellularLocation>
    <subcellularLocation>
        <location evidence="1">Membrane</location>
        <topology evidence="1">Multi-pass membrane protein</topology>
    </subcellularLocation>
</comment>
<reference evidence="11 12" key="1">
    <citation type="journal article" date="2019" name="Proc. Natl. Acad. Sci. U.S.A.">
        <title>Regulatory changes in pterin and carotenoid genes underlie balanced color polymorphisms in the wall lizard.</title>
        <authorList>
            <person name="Andrade P."/>
            <person name="Pinho C."/>
            <person name="Perez I de Lanuza G."/>
            <person name="Afonso S."/>
            <person name="Brejcha J."/>
            <person name="Rubin C.J."/>
            <person name="Wallerman O."/>
            <person name="Pereira P."/>
            <person name="Sabatino S.J."/>
            <person name="Bellati A."/>
            <person name="Pellitteri-Rosa D."/>
            <person name="Bosakova Z."/>
            <person name="Bunikis I."/>
            <person name="Carretero M.A."/>
            <person name="Feiner N."/>
            <person name="Marsik P."/>
            <person name="Pauperio F."/>
            <person name="Salvi D."/>
            <person name="Soler L."/>
            <person name="While G.M."/>
            <person name="Uller T."/>
            <person name="Font E."/>
            <person name="Andersson L."/>
            <person name="Carneiro M."/>
        </authorList>
    </citation>
    <scope>NUCLEOTIDE SEQUENCE</scope>
</reference>
<dbReference type="PROSITE" id="PS00237">
    <property type="entry name" value="G_PROTEIN_RECEP_F1_1"/>
    <property type="match status" value="1"/>
</dbReference>
<keyword evidence="7 8" id="KW-0807">Transducer</keyword>
<dbReference type="PRINTS" id="PR00245">
    <property type="entry name" value="OLFACTORYR"/>
</dbReference>
<feature type="transmembrane region" description="Helical" evidence="9">
    <location>
        <begin position="256"/>
        <end position="276"/>
    </location>
</feature>
<dbReference type="InterPro" id="IPR000276">
    <property type="entry name" value="GPCR_Rhodpsn"/>
</dbReference>
<name>A0A670ITD6_PODMU</name>
<dbReference type="Pfam" id="PF13853">
    <property type="entry name" value="7tm_4"/>
    <property type="match status" value="1"/>
</dbReference>